<proteinExistence type="predicted"/>
<dbReference type="InterPro" id="IPR000073">
    <property type="entry name" value="AB_hydrolase_1"/>
</dbReference>
<evidence type="ECO:0000313" key="3">
    <source>
        <dbReference type="Proteomes" id="UP001152519"/>
    </source>
</evidence>
<gene>
    <name evidence="2" type="ORF">SCOCK_230087</name>
</gene>
<dbReference type="Gene3D" id="3.40.50.1820">
    <property type="entry name" value="alpha/beta hydrolase"/>
    <property type="match status" value="1"/>
</dbReference>
<dbReference type="SUPFAM" id="SSF53474">
    <property type="entry name" value="alpha/beta-Hydrolases"/>
    <property type="match status" value="1"/>
</dbReference>
<dbReference type="EMBL" id="CAJSLV010000052">
    <property type="protein sequence ID" value="CAG6393986.1"/>
    <property type="molecule type" value="Genomic_DNA"/>
</dbReference>
<dbReference type="Pfam" id="PF00561">
    <property type="entry name" value="Abhydrolase_1"/>
    <property type="match status" value="1"/>
</dbReference>
<accession>A0A9W4DPP8</accession>
<dbReference type="InterPro" id="IPR029058">
    <property type="entry name" value="AB_hydrolase_fold"/>
</dbReference>
<reference evidence="2" key="1">
    <citation type="submission" date="2021-05" db="EMBL/GenBank/DDBJ databases">
        <authorList>
            <person name="Arsene-Ploetze F."/>
        </authorList>
    </citation>
    <scope>NUCLEOTIDE SEQUENCE</scope>
    <source>
        <strain evidence="2">DSM 42138</strain>
    </source>
</reference>
<sequence>MRLRTAVATATAALGAGTAAVVAVGRYGSRFALRPSAEGPAPEGSVTVHAVTQDRVVLTRTAASARRGRYGLAADGLHALAGDVVDGTAYSVTRKLLAVPHGSLEAGVPVRMTPQVHYGNPRVALGLDYTEVDVPGELGPLPAWYLPGARTTWVITVHGLGTTRAHTMNVLPALHRHRFTQLALGYRGDPEAPPSPDGISHLGRTEWRDLDAAMRYAVEYGAERIVLYGWSTGATMALHAQRLSAVRDRVKGLVLDSPVLDWRGTVAAAAQWHGLPATLTPLAVRAAQGRTEPPGRHGTAPADPAPPTVPTLVFHGPDDTLAPWGPSRELAAGHPGLVVLHGVPGAQHGAMWNADPVRYEEILGRFLTPLM</sequence>
<feature type="domain" description="AB hydrolase-1" evidence="1">
    <location>
        <begin position="153"/>
        <end position="260"/>
    </location>
</feature>
<dbReference type="Proteomes" id="UP001152519">
    <property type="component" value="Unassembled WGS sequence"/>
</dbReference>
<dbReference type="PANTHER" id="PTHR12277:SF79">
    <property type="entry name" value="XAA-PRO DIPEPTIDYL-PEPTIDASE-RELATED"/>
    <property type="match status" value="1"/>
</dbReference>
<name>A0A9W4DPP8_9ACTN</name>
<evidence type="ECO:0000259" key="1">
    <source>
        <dbReference type="Pfam" id="PF00561"/>
    </source>
</evidence>
<evidence type="ECO:0000313" key="2">
    <source>
        <dbReference type="EMBL" id="CAG6393986.1"/>
    </source>
</evidence>
<protein>
    <submittedName>
        <fullName evidence="2">Peptidase_S9 domain-containing protein</fullName>
    </submittedName>
</protein>
<comment type="caution">
    <text evidence="2">The sequence shown here is derived from an EMBL/GenBank/DDBJ whole genome shotgun (WGS) entry which is preliminary data.</text>
</comment>
<dbReference type="AlphaFoldDB" id="A0A9W4DPP8"/>
<dbReference type="GO" id="GO:0003824">
    <property type="term" value="F:catalytic activity"/>
    <property type="evidence" value="ECO:0007669"/>
    <property type="project" value="UniProtKB-ARBA"/>
</dbReference>
<organism evidence="2 3">
    <name type="scientific">Actinacidiphila cocklensis</name>
    <dbReference type="NCBI Taxonomy" id="887465"/>
    <lineage>
        <taxon>Bacteria</taxon>
        <taxon>Bacillati</taxon>
        <taxon>Actinomycetota</taxon>
        <taxon>Actinomycetes</taxon>
        <taxon>Kitasatosporales</taxon>
        <taxon>Streptomycetaceae</taxon>
        <taxon>Actinacidiphila</taxon>
    </lineage>
</organism>
<dbReference type="PANTHER" id="PTHR12277">
    <property type="entry name" value="ALPHA/BETA HYDROLASE DOMAIN-CONTAINING PROTEIN"/>
    <property type="match status" value="1"/>
</dbReference>
<keyword evidence="3" id="KW-1185">Reference proteome</keyword>
<dbReference type="RefSeq" id="WP_251489993.1">
    <property type="nucleotide sequence ID" value="NZ_CAJSLV010000052.1"/>
</dbReference>